<dbReference type="Proteomes" id="UP000242502">
    <property type="component" value="Unassembled WGS sequence"/>
</dbReference>
<feature type="region of interest" description="Disordered" evidence="1">
    <location>
        <begin position="428"/>
        <end position="453"/>
    </location>
</feature>
<dbReference type="Pfam" id="PF04375">
    <property type="entry name" value="HemX"/>
    <property type="match status" value="1"/>
</dbReference>
<reference evidence="3 4" key="1">
    <citation type="journal article" date="2016" name="Appl. Environ. Microbiol.">
        <title>Lack of Overt Genome Reduction in the Bryostatin-Producing Bryozoan Symbiont "Candidatus Endobugula sertula".</title>
        <authorList>
            <person name="Miller I.J."/>
            <person name="Vanee N."/>
            <person name="Fong S.S."/>
            <person name="Lim-Fong G.E."/>
            <person name="Kwan J.C."/>
        </authorList>
    </citation>
    <scope>NUCLEOTIDE SEQUENCE [LARGE SCALE GENOMIC DNA]</scope>
    <source>
        <strain evidence="3">AB1-4</strain>
    </source>
</reference>
<proteinExistence type="predicted"/>
<name>A0A1D2QNS9_9GAMM</name>
<accession>A0A1D2QNS9</accession>
<comment type="caution">
    <text evidence="3">The sequence shown here is derived from an EMBL/GenBank/DDBJ whole genome shotgun (WGS) entry which is preliminary data.</text>
</comment>
<dbReference type="EMBL" id="MDLC01000035">
    <property type="protein sequence ID" value="ODS23228.1"/>
    <property type="molecule type" value="Genomic_DNA"/>
</dbReference>
<dbReference type="InterPro" id="IPR007470">
    <property type="entry name" value="HemX"/>
</dbReference>
<keyword evidence="2" id="KW-1133">Transmembrane helix</keyword>
<protein>
    <recommendedName>
        <fullName evidence="5">Heme biosynthesis operon protein HemX</fullName>
    </recommendedName>
</protein>
<keyword evidence="2" id="KW-0812">Transmembrane</keyword>
<evidence type="ECO:0000256" key="1">
    <source>
        <dbReference type="SAM" id="MobiDB-lite"/>
    </source>
</evidence>
<evidence type="ECO:0008006" key="5">
    <source>
        <dbReference type="Google" id="ProtNLM"/>
    </source>
</evidence>
<feature type="region of interest" description="Disordered" evidence="1">
    <location>
        <begin position="1"/>
        <end position="69"/>
    </location>
</feature>
<evidence type="ECO:0000313" key="3">
    <source>
        <dbReference type="EMBL" id="ODS23228.1"/>
    </source>
</evidence>
<gene>
    <name evidence="3" type="ORF">AB835_10035</name>
</gene>
<organism evidence="3 4">
    <name type="scientific">Candidatus Endobugula sertula</name>
    <name type="common">Bugula neritina bacterial symbiont</name>
    <dbReference type="NCBI Taxonomy" id="62101"/>
    <lineage>
        <taxon>Bacteria</taxon>
        <taxon>Pseudomonadati</taxon>
        <taxon>Pseudomonadota</taxon>
        <taxon>Gammaproteobacteria</taxon>
        <taxon>Cellvibrionales</taxon>
        <taxon>Cellvibrionaceae</taxon>
        <taxon>Candidatus Endobugula</taxon>
    </lineage>
</organism>
<keyword evidence="2" id="KW-0472">Membrane</keyword>
<feature type="compositionally biased region" description="Low complexity" evidence="1">
    <location>
        <begin position="1"/>
        <end position="25"/>
    </location>
</feature>
<evidence type="ECO:0000313" key="4">
    <source>
        <dbReference type="Proteomes" id="UP000242502"/>
    </source>
</evidence>
<sequence>MTGNSNNRNSNVDNGVDININNNANETQKEWPAQSVEKSVKQKRQTKADNNAESDGALKKKVKKDHKEATVTQHPGVIEKGTSWIGLLQTVLLLLIAVSLLISAYFGWQFWSIQNTRTQQFETAIAEQDSQYSQLGRQQTSLSSQLTELKKQQQSHSDVTAAFNSYQRATQQRLDAHAEQLRRLSGANNKAWMLEEARYLLRLANQRQLIDSDAISITGLLTSADAILRAVDDPQLFPVRDRINKEIVALKLAPIIDREGLYLQISALIKQVDQLPSVSIHSLTKQPDVVDITPSSVLETTTWYNRVWLSISRAVKGVIDKAIRIDDHSQPVKPLLSNLQQAVMRQNLRLMLEQAQIALLREKKVIYRQSLEKVVYWLDTHYNHFAEKQAMVNQIAILQRQRIVNTLPDISRSLSLLVEHIERYNQGDKHLTPHRSDESRSIEHTENKSETAS</sequence>
<feature type="transmembrane region" description="Helical" evidence="2">
    <location>
        <begin position="90"/>
        <end position="111"/>
    </location>
</feature>
<dbReference type="PANTHER" id="PTHR38043">
    <property type="entry name" value="PROTEIN HEMX"/>
    <property type="match status" value="1"/>
</dbReference>
<dbReference type="PANTHER" id="PTHR38043:SF1">
    <property type="entry name" value="PROTEIN HEMX"/>
    <property type="match status" value="1"/>
</dbReference>
<evidence type="ECO:0000256" key="2">
    <source>
        <dbReference type="SAM" id="Phobius"/>
    </source>
</evidence>
<dbReference type="AlphaFoldDB" id="A0A1D2QNS9"/>
<dbReference type="STRING" id="62101.AB835_10035"/>